<dbReference type="EMBL" id="JBHRXV010000011">
    <property type="protein sequence ID" value="MFC3713359.1"/>
    <property type="molecule type" value="Genomic_DNA"/>
</dbReference>
<protein>
    <submittedName>
        <fullName evidence="9">Cytochrome P450</fullName>
    </submittedName>
</protein>
<dbReference type="PRINTS" id="PR00385">
    <property type="entry name" value="P450"/>
</dbReference>
<dbReference type="PANTHER" id="PTHR24286:SF24">
    <property type="entry name" value="LANOSTEROL 14-ALPHA DEMETHYLASE"/>
    <property type="match status" value="1"/>
</dbReference>
<dbReference type="InterPro" id="IPR036396">
    <property type="entry name" value="Cyt_P450_sf"/>
</dbReference>
<evidence type="ECO:0000256" key="7">
    <source>
        <dbReference type="ARBA" id="ARBA00023033"/>
    </source>
</evidence>
<dbReference type="Proteomes" id="UP001595615">
    <property type="component" value="Unassembled WGS sequence"/>
</dbReference>
<dbReference type="InterPro" id="IPR002403">
    <property type="entry name" value="Cyt_P450_E_grp-IV"/>
</dbReference>
<sequence>MNAPVPPQSFETPADRFNRLPVPRFEDLTHIPGQQKPPYPFAHTIKFLKDPLAHTRHHYETYGSVFRRGDFGGWGVTLIGPEANELVLFNKERIFSSEQGWNPVLDRLFPRGLMLMDDPEHRSHRKTLGVAFKPEPMRHYLGALNEGIARGIAAWPGEFKFYPAIKALTLDLAATSFLGIEWGPEADKINQSFVDMVQASVGIIRRPIPGTAMWRGVKGRKFMCEFFAREIPNRRGREGDDFFTQFCNARDENGELLSDQEVIDHMNFLMMAAHDTLTSSLTSTVYYLAANPEWQDWVREEITAYGPGPIAHERLGELERTEMAFKEAMRLLAPVPGIPRRAVKDFVFRNHHIPAGTPVGVNPMLTHRLPDVWPDPDRFDPMRFTAEASKGRHKYAWVPFGGGAHMCLGLHFAYMQAKAFFFELLKGHRVTLAPGYQGDFQMFPMPKPKDGLPVRLERL</sequence>
<keyword evidence="5 8" id="KW-0560">Oxidoreductase</keyword>
<name>A0ABV7XB96_9SPHN</name>
<dbReference type="PRINTS" id="PR00465">
    <property type="entry name" value="EP450IV"/>
</dbReference>
<comment type="similarity">
    <text evidence="2 8">Belongs to the cytochrome P450 family.</text>
</comment>
<dbReference type="Gene3D" id="1.10.630.10">
    <property type="entry name" value="Cytochrome P450"/>
    <property type="match status" value="1"/>
</dbReference>
<keyword evidence="3 8" id="KW-0349">Heme</keyword>
<reference evidence="10" key="1">
    <citation type="journal article" date="2019" name="Int. J. Syst. Evol. Microbiol.">
        <title>The Global Catalogue of Microorganisms (GCM) 10K type strain sequencing project: providing services to taxonomists for standard genome sequencing and annotation.</title>
        <authorList>
            <consortium name="The Broad Institute Genomics Platform"/>
            <consortium name="The Broad Institute Genome Sequencing Center for Infectious Disease"/>
            <person name="Wu L."/>
            <person name="Ma J."/>
        </authorList>
    </citation>
    <scope>NUCLEOTIDE SEQUENCE [LARGE SCALE GENOMIC DNA]</scope>
    <source>
        <strain evidence="10">KCTC 42644</strain>
    </source>
</reference>
<evidence type="ECO:0000313" key="9">
    <source>
        <dbReference type="EMBL" id="MFC3713359.1"/>
    </source>
</evidence>
<comment type="cofactor">
    <cofactor evidence="1">
        <name>heme</name>
        <dbReference type="ChEBI" id="CHEBI:30413"/>
    </cofactor>
</comment>
<keyword evidence="7 8" id="KW-0503">Monooxygenase</keyword>
<evidence type="ECO:0000256" key="3">
    <source>
        <dbReference type="ARBA" id="ARBA00022617"/>
    </source>
</evidence>
<evidence type="ECO:0000256" key="8">
    <source>
        <dbReference type="RuleBase" id="RU000461"/>
    </source>
</evidence>
<evidence type="ECO:0000313" key="10">
    <source>
        <dbReference type="Proteomes" id="UP001595615"/>
    </source>
</evidence>
<dbReference type="SUPFAM" id="SSF48264">
    <property type="entry name" value="Cytochrome P450"/>
    <property type="match status" value="1"/>
</dbReference>
<evidence type="ECO:0000256" key="4">
    <source>
        <dbReference type="ARBA" id="ARBA00022723"/>
    </source>
</evidence>
<dbReference type="Pfam" id="PF00067">
    <property type="entry name" value="p450"/>
    <property type="match status" value="1"/>
</dbReference>
<evidence type="ECO:0000256" key="5">
    <source>
        <dbReference type="ARBA" id="ARBA00023002"/>
    </source>
</evidence>
<keyword evidence="10" id="KW-1185">Reference proteome</keyword>
<dbReference type="RefSeq" id="WP_380861783.1">
    <property type="nucleotide sequence ID" value="NZ_JBHRXV010000011.1"/>
</dbReference>
<keyword evidence="4 8" id="KW-0479">Metal-binding</keyword>
<keyword evidence="6 8" id="KW-0408">Iron</keyword>
<gene>
    <name evidence="9" type="ORF">ACFOMD_12305</name>
</gene>
<evidence type="ECO:0000256" key="1">
    <source>
        <dbReference type="ARBA" id="ARBA00001971"/>
    </source>
</evidence>
<dbReference type="CDD" id="cd11045">
    <property type="entry name" value="CYP136-like"/>
    <property type="match status" value="1"/>
</dbReference>
<dbReference type="PANTHER" id="PTHR24286">
    <property type="entry name" value="CYTOCHROME P450 26"/>
    <property type="match status" value="1"/>
</dbReference>
<comment type="caution">
    <text evidence="9">The sequence shown here is derived from an EMBL/GenBank/DDBJ whole genome shotgun (WGS) entry which is preliminary data.</text>
</comment>
<accession>A0ABV7XB96</accession>
<evidence type="ECO:0000256" key="2">
    <source>
        <dbReference type="ARBA" id="ARBA00010617"/>
    </source>
</evidence>
<dbReference type="InterPro" id="IPR001128">
    <property type="entry name" value="Cyt_P450"/>
</dbReference>
<dbReference type="InterPro" id="IPR017972">
    <property type="entry name" value="Cyt_P450_CS"/>
</dbReference>
<proteinExistence type="inferred from homology"/>
<dbReference type="PROSITE" id="PS00086">
    <property type="entry name" value="CYTOCHROME_P450"/>
    <property type="match status" value="1"/>
</dbReference>
<evidence type="ECO:0000256" key="6">
    <source>
        <dbReference type="ARBA" id="ARBA00023004"/>
    </source>
</evidence>
<organism evidence="9 10">
    <name type="scientific">Sphingoaurantiacus capsulatus</name>
    <dbReference type="NCBI Taxonomy" id="1771310"/>
    <lineage>
        <taxon>Bacteria</taxon>
        <taxon>Pseudomonadati</taxon>
        <taxon>Pseudomonadota</taxon>
        <taxon>Alphaproteobacteria</taxon>
        <taxon>Sphingomonadales</taxon>
        <taxon>Sphingosinicellaceae</taxon>
        <taxon>Sphingoaurantiacus</taxon>
    </lineage>
</organism>